<dbReference type="EMBL" id="DS178332">
    <property type="protein sequence ID" value="EFP90375.1"/>
    <property type="molecule type" value="Genomic_DNA"/>
</dbReference>
<sequence length="109" mass="12391">MTKNNKSAAGGPKTSVPTTLDTLFNTLQALVNQLDKIEALSQESSLNSEISHHSMEFLTAQLDNLAKRLEQMDKTLYSNSIHSLDIQTNTPLHKPFQTRPYYHQDVYRE</sequence>
<dbReference type="RefSeq" id="XP_003334794.1">
    <property type="nucleotide sequence ID" value="XM_003334746.1"/>
</dbReference>
<reference evidence="4" key="2">
    <citation type="journal article" date="2011" name="Proc. Natl. Acad. Sci. U.S.A.">
        <title>Obligate biotrophy features unraveled by the genomic analysis of rust fungi.</title>
        <authorList>
            <person name="Duplessis S."/>
            <person name="Cuomo C.A."/>
            <person name="Lin Y.-C."/>
            <person name="Aerts A."/>
            <person name="Tisserant E."/>
            <person name="Veneault-Fourrey C."/>
            <person name="Joly D.L."/>
            <person name="Hacquard S."/>
            <person name="Amselem J."/>
            <person name="Cantarel B.L."/>
            <person name="Chiu R."/>
            <person name="Coutinho P.M."/>
            <person name="Feau N."/>
            <person name="Field M."/>
            <person name="Frey P."/>
            <person name="Gelhaye E."/>
            <person name="Goldberg J."/>
            <person name="Grabherr M.G."/>
            <person name="Kodira C.D."/>
            <person name="Kohler A."/>
            <person name="Kuees U."/>
            <person name="Lindquist E.A."/>
            <person name="Lucas S.M."/>
            <person name="Mago R."/>
            <person name="Mauceli E."/>
            <person name="Morin E."/>
            <person name="Murat C."/>
            <person name="Pangilinan J.L."/>
            <person name="Park R."/>
            <person name="Pearson M."/>
            <person name="Quesneville H."/>
            <person name="Rouhier N."/>
            <person name="Sakthikumar S."/>
            <person name="Salamov A.A."/>
            <person name="Schmutz J."/>
            <person name="Selles B."/>
            <person name="Shapiro H."/>
            <person name="Tanguay P."/>
            <person name="Tuskan G.A."/>
            <person name="Henrissat B."/>
            <person name="Van de Peer Y."/>
            <person name="Rouze P."/>
            <person name="Ellis J.G."/>
            <person name="Dodds P.N."/>
            <person name="Schein J.E."/>
            <person name="Zhong S."/>
            <person name="Hamelin R.C."/>
            <person name="Grigoriev I.V."/>
            <person name="Szabo L.J."/>
            <person name="Martin F."/>
        </authorList>
    </citation>
    <scope>NUCLEOTIDE SEQUENCE [LARGE SCALE GENOMIC DNA]</scope>
    <source>
        <strain evidence="4">CRL 75-36-700-3 / race SCCL</strain>
    </source>
</reference>
<organism evidence="3 4">
    <name type="scientific">Puccinia graminis f. sp. tritici (strain CRL 75-36-700-3 / race SCCL)</name>
    <name type="common">Black stem rust fungus</name>
    <dbReference type="NCBI Taxonomy" id="418459"/>
    <lineage>
        <taxon>Eukaryota</taxon>
        <taxon>Fungi</taxon>
        <taxon>Dikarya</taxon>
        <taxon>Basidiomycota</taxon>
        <taxon>Pucciniomycotina</taxon>
        <taxon>Pucciniomycetes</taxon>
        <taxon>Pucciniales</taxon>
        <taxon>Pucciniaceae</taxon>
        <taxon>Puccinia</taxon>
    </lineage>
</organism>
<dbReference type="Proteomes" id="UP000008783">
    <property type="component" value="Unassembled WGS sequence"/>
</dbReference>
<evidence type="ECO:0000256" key="1">
    <source>
        <dbReference type="SAM" id="Coils"/>
    </source>
</evidence>
<dbReference type="InParanoid" id="E3L1F0"/>
<feature type="region of interest" description="Disordered" evidence="2">
    <location>
        <begin position="90"/>
        <end position="109"/>
    </location>
</feature>
<name>E3L1F0_PUCGT</name>
<protein>
    <submittedName>
        <fullName evidence="3">Uncharacterized protein</fullName>
    </submittedName>
</protein>
<dbReference type="KEGG" id="pgr:PGTG_16135"/>
<dbReference type="HOGENOM" id="CLU_2185271_0_0_1"/>
<keyword evidence="1" id="KW-0175">Coiled coil</keyword>
<keyword evidence="4" id="KW-1185">Reference proteome</keyword>
<dbReference type="VEuPathDB" id="FungiDB:PGTG_16135"/>
<proteinExistence type="predicted"/>
<dbReference type="GeneID" id="10530269"/>
<evidence type="ECO:0000313" key="3">
    <source>
        <dbReference type="EMBL" id="EFP90375.1"/>
    </source>
</evidence>
<evidence type="ECO:0000256" key="2">
    <source>
        <dbReference type="SAM" id="MobiDB-lite"/>
    </source>
</evidence>
<reference key="1">
    <citation type="submission" date="2007-01" db="EMBL/GenBank/DDBJ databases">
        <title>The Genome Sequence of Puccinia graminis f. sp. tritici Strain CRL 75-36-700-3.</title>
        <authorList>
            <consortium name="The Broad Institute Genome Sequencing Platform"/>
            <person name="Birren B."/>
            <person name="Lander E."/>
            <person name="Galagan J."/>
            <person name="Nusbaum C."/>
            <person name="Devon K."/>
            <person name="Cuomo C."/>
            <person name="Jaffe D."/>
            <person name="Butler J."/>
            <person name="Alvarez P."/>
            <person name="Gnerre S."/>
            <person name="Grabherr M."/>
            <person name="Mauceli E."/>
            <person name="Brockman W."/>
            <person name="Young S."/>
            <person name="LaButti K."/>
            <person name="Sykes S."/>
            <person name="DeCaprio D."/>
            <person name="Crawford M."/>
            <person name="Koehrsen M."/>
            <person name="Engels R."/>
            <person name="Montgomery P."/>
            <person name="Pearson M."/>
            <person name="Howarth C."/>
            <person name="Larson L."/>
            <person name="White J."/>
            <person name="Zeng Q."/>
            <person name="Kodira C."/>
            <person name="Yandava C."/>
            <person name="Alvarado L."/>
            <person name="O'Leary S."/>
            <person name="Szabo L."/>
            <person name="Dean R."/>
            <person name="Schein J."/>
        </authorList>
    </citation>
    <scope>NUCLEOTIDE SEQUENCE</scope>
    <source>
        <strain>CRL 75-36-700-3</strain>
    </source>
</reference>
<gene>
    <name evidence="3" type="ORF">PGTG_16135</name>
</gene>
<dbReference type="AlphaFoldDB" id="E3L1F0"/>
<accession>E3L1F0</accession>
<evidence type="ECO:0000313" key="4">
    <source>
        <dbReference type="Proteomes" id="UP000008783"/>
    </source>
</evidence>
<feature type="coiled-coil region" evidence="1">
    <location>
        <begin position="20"/>
        <end position="75"/>
    </location>
</feature>